<reference evidence="1 2" key="1">
    <citation type="submission" date="2019-08" db="EMBL/GenBank/DDBJ databases">
        <title>Whole genome of Aphis craccivora.</title>
        <authorList>
            <person name="Voronova N.V."/>
            <person name="Shulinski R.S."/>
            <person name="Bandarenka Y.V."/>
            <person name="Zhorov D.G."/>
            <person name="Warner D."/>
        </authorList>
    </citation>
    <scope>NUCLEOTIDE SEQUENCE [LARGE SCALE GENOMIC DNA]</scope>
    <source>
        <strain evidence="1">180601</strain>
        <tissue evidence="1">Whole Body</tissue>
    </source>
</reference>
<evidence type="ECO:0000313" key="2">
    <source>
        <dbReference type="Proteomes" id="UP000478052"/>
    </source>
</evidence>
<feature type="non-terminal residue" evidence="1">
    <location>
        <position position="498"/>
    </location>
</feature>
<name>A0A6G0VTP9_APHCR</name>
<dbReference type="Proteomes" id="UP000478052">
    <property type="component" value="Unassembled WGS sequence"/>
</dbReference>
<dbReference type="AlphaFoldDB" id="A0A6G0VTP9"/>
<protein>
    <submittedName>
        <fullName evidence="1">Dimer Tnp hAT domain-containing protein</fullName>
    </submittedName>
</protein>
<dbReference type="EMBL" id="VUJU01012013">
    <property type="protein sequence ID" value="KAF0709058.1"/>
    <property type="molecule type" value="Genomic_DNA"/>
</dbReference>
<gene>
    <name evidence="1" type="ORF">FWK35_00033395</name>
</gene>
<accession>A0A6G0VTP9</accession>
<organism evidence="1 2">
    <name type="scientific">Aphis craccivora</name>
    <name type="common">Cowpea aphid</name>
    <dbReference type="NCBI Taxonomy" id="307492"/>
    <lineage>
        <taxon>Eukaryota</taxon>
        <taxon>Metazoa</taxon>
        <taxon>Ecdysozoa</taxon>
        <taxon>Arthropoda</taxon>
        <taxon>Hexapoda</taxon>
        <taxon>Insecta</taxon>
        <taxon>Pterygota</taxon>
        <taxon>Neoptera</taxon>
        <taxon>Paraneoptera</taxon>
        <taxon>Hemiptera</taxon>
        <taxon>Sternorrhyncha</taxon>
        <taxon>Aphidomorpha</taxon>
        <taxon>Aphidoidea</taxon>
        <taxon>Aphididae</taxon>
        <taxon>Aphidini</taxon>
        <taxon>Aphis</taxon>
        <taxon>Aphis</taxon>
    </lineage>
</organism>
<sequence>MNPEVVQSPLHARKKVGNPDEWKRNIAKVARYKPKNLPKFPVCEHNTKAFQCRSLRMRDIYNFHKNFYASNMKTEQDVLILKYTKFGPVKRHRPKNDKHASKKFHTKYYVPFHQDNETLKSVPVCQATFLGIIDVSRSRVETVIRNFIRNIEAPKENRGGLRENRKVVYVSKQEAVIKFIKTLTIQESHYCRSKTSVRKYLAADLNIRKLYWLYNRQAETHNQVNLGFGRPVTDACSTCIELKSRIKHEQDPKNKATLEAQKQLQRKRKNAFFELVREKRPDMVTFCFDCEKNLPLPKIPDSITYYSRQLYLYNFTITEGCSNDVLNKETVWCYTRMEDEFQKGSNEIVSALFHRLQNFTFNEGHGKVLQLGDDVDVYDLKETAGKIIKQTSALHFKIKERRRFFIRRHKNGRNIEVHGELVYKHNVGEYKTITRKQHHLRNVKPYIIQKYEQPRVKEEKATDVKKLLTKHFGLDWEKSAENLQYYINFFDRQVSTHD</sequence>
<dbReference type="OrthoDB" id="6627155at2759"/>
<dbReference type="PANTHER" id="PTHR10773:SF19">
    <property type="match status" value="1"/>
</dbReference>
<evidence type="ECO:0000313" key="1">
    <source>
        <dbReference type="EMBL" id="KAF0709058.1"/>
    </source>
</evidence>
<proteinExistence type="predicted"/>
<comment type="caution">
    <text evidence="1">The sequence shown here is derived from an EMBL/GenBank/DDBJ whole genome shotgun (WGS) entry which is preliminary data.</text>
</comment>
<dbReference type="PANTHER" id="PTHR10773">
    <property type="entry name" value="DNA-DIRECTED RNA POLYMERASES I, II, AND III SUBUNIT RPABC2"/>
    <property type="match status" value="1"/>
</dbReference>
<keyword evidence="2" id="KW-1185">Reference proteome</keyword>